<accession>A0ABR8BTQ3</accession>
<reference evidence="1 2" key="1">
    <citation type="journal article" date="2020" name="ISME J.">
        <title>Comparative genomics reveals insights into cyanobacterial evolution and habitat adaptation.</title>
        <authorList>
            <person name="Chen M.Y."/>
            <person name="Teng W.K."/>
            <person name="Zhao L."/>
            <person name="Hu C.X."/>
            <person name="Zhou Y.K."/>
            <person name="Han B.P."/>
            <person name="Song L.R."/>
            <person name="Shu W.S."/>
        </authorList>
    </citation>
    <scope>NUCLEOTIDE SEQUENCE [LARGE SCALE GENOMIC DNA]</scope>
    <source>
        <strain evidence="1 2">FACHB-1040</strain>
    </source>
</reference>
<evidence type="ECO:0000313" key="2">
    <source>
        <dbReference type="Proteomes" id="UP000606721"/>
    </source>
</evidence>
<protein>
    <submittedName>
        <fullName evidence="1">Uncharacterized protein</fullName>
    </submittedName>
</protein>
<proteinExistence type="predicted"/>
<dbReference type="EMBL" id="JACJQT010000010">
    <property type="protein sequence ID" value="MBD2277796.1"/>
    <property type="molecule type" value="Genomic_DNA"/>
</dbReference>
<organism evidence="1 2">
    <name type="scientific">Aphanizomenon flos-aquae FACHB-1040</name>
    <dbReference type="NCBI Taxonomy" id="2692887"/>
    <lineage>
        <taxon>Bacteria</taxon>
        <taxon>Bacillati</taxon>
        <taxon>Cyanobacteriota</taxon>
        <taxon>Cyanophyceae</taxon>
        <taxon>Nostocales</taxon>
        <taxon>Aphanizomenonaceae</taxon>
        <taxon>Aphanizomenon</taxon>
    </lineage>
</organism>
<evidence type="ECO:0000313" key="1">
    <source>
        <dbReference type="EMBL" id="MBD2277796.1"/>
    </source>
</evidence>
<gene>
    <name evidence="1" type="ORF">H6F99_05535</name>
</gene>
<keyword evidence="2" id="KW-1185">Reference proteome</keyword>
<name>A0ABR8BTQ3_APHFL</name>
<dbReference type="Proteomes" id="UP000606721">
    <property type="component" value="Unassembled WGS sequence"/>
</dbReference>
<sequence length="293" mass="34344">MQFLINELSIIGQYDDKHSAEAKMEIVKDIIINIFKDFYQNDNKDEKYILKVENYIKIHSSFLVCKLCPDFTISDWLKEQFKNGTKISVILAGIKRNRDLYIDNILIDNKEFKYWECEFNFKDCCETSLAGAAYLEGILISLQDAPEFKSEDIEVYFGIEEEPLKKKTIHNLTTVKQAIKLRPRYRYYTRHPKLLWKTTSDEPSSINLTPEEAQKVLDKAVIHNLTDGTQYYGYYQDKFYEFQPGGEGDGTGKFDLDGYPLYHGYIIEENELKAKASNIWSELRDLIKNEAYF</sequence>
<comment type="caution">
    <text evidence="1">The sequence shown here is derived from an EMBL/GenBank/DDBJ whole genome shotgun (WGS) entry which is preliminary data.</text>
</comment>
<dbReference type="RefSeq" id="WP_190382477.1">
    <property type="nucleotide sequence ID" value="NZ_JACJQT010000010.1"/>
</dbReference>